<protein>
    <submittedName>
        <fullName evidence="2">Uncharacterized protein</fullName>
    </submittedName>
</protein>
<accession>A0AA35KUT2</accession>
<evidence type="ECO:0000256" key="1">
    <source>
        <dbReference type="SAM" id="MobiDB-lite"/>
    </source>
</evidence>
<organism evidence="2 3">
    <name type="scientific">Podarcis lilfordi</name>
    <name type="common">Lilford's wall lizard</name>
    <dbReference type="NCBI Taxonomy" id="74358"/>
    <lineage>
        <taxon>Eukaryota</taxon>
        <taxon>Metazoa</taxon>
        <taxon>Chordata</taxon>
        <taxon>Craniata</taxon>
        <taxon>Vertebrata</taxon>
        <taxon>Euteleostomi</taxon>
        <taxon>Lepidosauria</taxon>
        <taxon>Squamata</taxon>
        <taxon>Bifurcata</taxon>
        <taxon>Unidentata</taxon>
        <taxon>Episquamata</taxon>
        <taxon>Laterata</taxon>
        <taxon>Lacertibaenia</taxon>
        <taxon>Lacertidae</taxon>
        <taxon>Podarcis</taxon>
    </lineage>
</organism>
<dbReference type="EMBL" id="OX395134">
    <property type="protein sequence ID" value="CAI5783884.1"/>
    <property type="molecule type" value="Genomic_DNA"/>
</dbReference>
<feature type="compositionally biased region" description="Basic and acidic residues" evidence="1">
    <location>
        <begin position="19"/>
        <end position="29"/>
    </location>
</feature>
<name>A0AA35KUT2_9SAUR</name>
<sequence>MAESRFERNGFGSRRWRVRGGDARGRPGESRGGGGRLIRRVQRSHQGKHRHENKALQSFLNSGDLRSLTCYPSIY</sequence>
<gene>
    <name evidence="2" type="ORF">PODLI_1B024326</name>
</gene>
<dbReference type="Proteomes" id="UP001178461">
    <property type="component" value="Chromosome 9"/>
</dbReference>
<keyword evidence="3" id="KW-1185">Reference proteome</keyword>
<reference evidence="2" key="1">
    <citation type="submission" date="2022-12" db="EMBL/GenBank/DDBJ databases">
        <authorList>
            <person name="Alioto T."/>
            <person name="Alioto T."/>
            <person name="Gomez Garrido J."/>
        </authorList>
    </citation>
    <scope>NUCLEOTIDE SEQUENCE</scope>
</reference>
<dbReference type="AlphaFoldDB" id="A0AA35KUT2"/>
<proteinExistence type="predicted"/>
<evidence type="ECO:0000313" key="3">
    <source>
        <dbReference type="Proteomes" id="UP001178461"/>
    </source>
</evidence>
<feature type="region of interest" description="Disordered" evidence="1">
    <location>
        <begin position="1"/>
        <end position="55"/>
    </location>
</feature>
<feature type="compositionally biased region" description="Basic residues" evidence="1">
    <location>
        <begin position="37"/>
        <end position="52"/>
    </location>
</feature>
<evidence type="ECO:0000313" key="2">
    <source>
        <dbReference type="EMBL" id="CAI5783884.1"/>
    </source>
</evidence>